<keyword evidence="3" id="KW-1185">Reference proteome</keyword>
<evidence type="ECO:0000313" key="3">
    <source>
        <dbReference type="Proteomes" id="UP000189545"/>
    </source>
</evidence>
<accession>A0A1S6HPC3</accession>
<dbReference type="STRING" id="225848.Sps_02209"/>
<sequence length="164" mass="19155">MLDAYEAFKLKLIWLDNKNRRGVYGFYRSFMPYARISRKEQIAIFISNDKQIFPQASFIEAEQIIAALRFRPIGEFNLLLGMLVHPDHRENGIGHQLINDVADKLKADKTYLFSLPHLVGFYRKHGFSQDVKAPNDIERLFAKYTSQDKELVLMGYIKVKNLSR</sequence>
<dbReference type="SUPFAM" id="SSF55729">
    <property type="entry name" value="Acyl-CoA N-acyltransferases (Nat)"/>
    <property type="match status" value="1"/>
</dbReference>
<dbReference type="PROSITE" id="PS51186">
    <property type="entry name" value="GNAT"/>
    <property type="match status" value="1"/>
</dbReference>
<proteinExistence type="predicted"/>
<dbReference type="InterPro" id="IPR000182">
    <property type="entry name" value="GNAT_dom"/>
</dbReference>
<dbReference type="Pfam" id="PF13508">
    <property type="entry name" value="Acetyltransf_7"/>
    <property type="match status" value="1"/>
</dbReference>
<dbReference type="CDD" id="cd04301">
    <property type="entry name" value="NAT_SF"/>
    <property type="match status" value="1"/>
</dbReference>
<organism evidence="2 3">
    <name type="scientific">Shewanella psychrophila</name>
    <dbReference type="NCBI Taxonomy" id="225848"/>
    <lineage>
        <taxon>Bacteria</taxon>
        <taxon>Pseudomonadati</taxon>
        <taxon>Pseudomonadota</taxon>
        <taxon>Gammaproteobacteria</taxon>
        <taxon>Alteromonadales</taxon>
        <taxon>Shewanellaceae</taxon>
        <taxon>Shewanella</taxon>
    </lineage>
</organism>
<name>A0A1S6HPC3_9GAMM</name>
<gene>
    <name evidence="2" type="ORF">Sps_02209</name>
</gene>
<dbReference type="Gene3D" id="3.40.630.30">
    <property type="match status" value="1"/>
</dbReference>
<keyword evidence="2" id="KW-0808">Transferase</keyword>
<feature type="domain" description="N-acetyltransferase" evidence="1">
    <location>
        <begin position="11"/>
        <end position="150"/>
    </location>
</feature>
<dbReference type="GO" id="GO:0016747">
    <property type="term" value="F:acyltransferase activity, transferring groups other than amino-acyl groups"/>
    <property type="evidence" value="ECO:0007669"/>
    <property type="project" value="InterPro"/>
</dbReference>
<dbReference type="AlphaFoldDB" id="A0A1S6HPC3"/>
<reference evidence="2 3" key="1">
    <citation type="submission" date="2016-03" db="EMBL/GenBank/DDBJ databases">
        <title>Complete genome sequence of Shewanella psychrophila WP2, a deep sea bacterium isolated from west Pacific sediment.</title>
        <authorList>
            <person name="Xu G."/>
            <person name="Jian H."/>
        </authorList>
    </citation>
    <scope>NUCLEOTIDE SEQUENCE [LARGE SCALE GENOMIC DNA]</scope>
    <source>
        <strain evidence="2 3">WP2</strain>
    </source>
</reference>
<protein>
    <submittedName>
        <fullName evidence="2">Acetyltransferase (GNAT) domain</fullName>
    </submittedName>
</protein>
<dbReference type="Proteomes" id="UP000189545">
    <property type="component" value="Chromosome"/>
</dbReference>
<dbReference type="EMBL" id="CP014782">
    <property type="protein sequence ID" value="AQS37367.1"/>
    <property type="molecule type" value="Genomic_DNA"/>
</dbReference>
<evidence type="ECO:0000313" key="2">
    <source>
        <dbReference type="EMBL" id="AQS37367.1"/>
    </source>
</evidence>
<dbReference type="InterPro" id="IPR016181">
    <property type="entry name" value="Acyl_CoA_acyltransferase"/>
</dbReference>
<evidence type="ECO:0000259" key="1">
    <source>
        <dbReference type="PROSITE" id="PS51186"/>
    </source>
</evidence>
<dbReference type="KEGG" id="spsw:Sps_02209"/>